<dbReference type="KEGG" id="fte:Fluta_3676"/>
<dbReference type="EMBL" id="CP002542">
    <property type="protein sequence ID" value="AEA45644.1"/>
    <property type="molecule type" value="Genomic_DNA"/>
</dbReference>
<dbReference type="Pfam" id="PF03073">
    <property type="entry name" value="TspO_MBR"/>
    <property type="match status" value="1"/>
</dbReference>
<proteinExistence type="inferred from homology"/>
<dbReference type="STRING" id="755732.Fluta_3676"/>
<feature type="transmembrane region" description="Helical" evidence="6">
    <location>
        <begin position="71"/>
        <end position="89"/>
    </location>
</feature>
<evidence type="ECO:0000256" key="6">
    <source>
        <dbReference type="SAM" id="Phobius"/>
    </source>
</evidence>
<dbReference type="GO" id="GO:0016020">
    <property type="term" value="C:membrane"/>
    <property type="evidence" value="ECO:0007669"/>
    <property type="project" value="UniProtKB-SubCell"/>
</dbReference>
<keyword evidence="5 6" id="KW-0472">Membrane</keyword>
<accession>F2IES7</accession>
<evidence type="ECO:0000256" key="1">
    <source>
        <dbReference type="ARBA" id="ARBA00004141"/>
    </source>
</evidence>
<dbReference type="Gene3D" id="1.20.1260.100">
    <property type="entry name" value="TspO/MBR protein"/>
    <property type="match status" value="1"/>
</dbReference>
<comment type="similarity">
    <text evidence="2">Belongs to the TspO/BZRP family.</text>
</comment>
<dbReference type="OrthoDB" id="9795496at2"/>
<feature type="transmembrane region" description="Helical" evidence="6">
    <location>
        <begin position="95"/>
        <end position="118"/>
    </location>
</feature>
<keyword evidence="4 6" id="KW-1133">Transmembrane helix</keyword>
<dbReference type="PANTHER" id="PTHR10057:SF0">
    <property type="entry name" value="TRANSLOCATOR PROTEIN"/>
    <property type="match status" value="1"/>
</dbReference>
<feature type="transmembrane region" description="Helical" evidence="6">
    <location>
        <begin position="5"/>
        <end position="24"/>
    </location>
</feature>
<protein>
    <submittedName>
        <fullName evidence="7">TspO and MBR like protein</fullName>
    </submittedName>
</protein>
<evidence type="ECO:0000256" key="5">
    <source>
        <dbReference type="ARBA" id="ARBA00023136"/>
    </source>
</evidence>
<dbReference type="FunFam" id="1.20.1260.100:FF:000001">
    <property type="entry name" value="translocator protein 2"/>
    <property type="match status" value="1"/>
</dbReference>
<dbReference type="HOGENOM" id="CLU_091805_2_0_10"/>
<comment type="subcellular location">
    <subcellularLocation>
        <location evidence="1">Membrane</location>
        <topology evidence="1">Multi-pass membrane protein</topology>
    </subcellularLocation>
</comment>
<organism evidence="7 8">
    <name type="scientific">Fluviicola taffensis (strain DSM 16823 / NCIMB 13979 / RW262)</name>
    <dbReference type="NCBI Taxonomy" id="755732"/>
    <lineage>
        <taxon>Bacteria</taxon>
        <taxon>Pseudomonadati</taxon>
        <taxon>Bacteroidota</taxon>
        <taxon>Flavobacteriia</taxon>
        <taxon>Flavobacteriales</taxon>
        <taxon>Crocinitomicaceae</taxon>
        <taxon>Fluviicola</taxon>
    </lineage>
</organism>
<evidence type="ECO:0000256" key="4">
    <source>
        <dbReference type="ARBA" id="ARBA00022989"/>
    </source>
</evidence>
<evidence type="ECO:0000256" key="2">
    <source>
        <dbReference type="ARBA" id="ARBA00007524"/>
    </source>
</evidence>
<feature type="transmembrane region" description="Helical" evidence="6">
    <location>
        <begin position="44"/>
        <end position="64"/>
    </location>
</feature>
<dbReference type="Proteomes" id="UP000007463">
    <property type="component" value="Chromosome"/>
</dbReference>
<dbReference type="PANTHER" id="PTHR10057">
    <property type="entry name" value="PERIPHERAL-TYPE BENZODIAZEPINE RECEPTOR"/>
    <property type="match status" value="1"/>
</dbReference>
<feature type="transmembrane region" description="Helical" evidence="6">
    <location>
        <begin position="130"/>
        <end position="150"/>
    </location>
</feature>
<dbReference type="eggNOG" id="COG3476">
    <property type="taxonomic scope" value="Bacteria"/>
</dbReference>
<dbReference type="RefSeq" id="WP_013688411.1">
    <property type="nucleotide sequence ID" value="NC_015321.1"/>
</dbReference>
<dbReference type="InterPro" id="IPR038330">
    <property type="entry name" value="TspO/MBR-related_sf"/>
</dbReference>
<name>F2IES7_FLUTR</name>
<evidence type="ECO:0000256" key="3">
    <source>
        <dbReference type="ARBA" id="ARBA00022692"/>
    </source>
</evidence>
<gene>
    <name evidence="7" type="ordered locus">Fluta_3676</name>
</gene>
<reference evidence="7 8" key="1">
    <citation type="journal article" date="2011" name="Stand. Genomic Sci.">
        <title>Complete genome sequence of the gliding freshwater bacterium Fluviicola taffensis type strain (RW262).</title>
        <authorList>
            <person name="Woyke T."/>
            <person name="Chertkov O."/>
            <person name="Lapidus A."/>
            <person name="Nolan M."/>
            <person name="Lucas S."/>
            <person name="Del Rio T.G."/>
            <person name="Tice H."/>
            <person name="Cheng J.F."/>
            <person name="Tapia R."/>
            <person name="Han C."/>
            <person name="Goodwin L."/>
            <person name="Pitluck S."/>
            <person name="Liolios K."/>
            <person name="Pagani I."/>
            <person name="Ivanova N."/>
            <person name="Huntemann M."/>
            <person name="Mavromatis K."/>
            <person name="Mikhailova N."/>
            <person name="Pati A."/>
            <person name="Chen A."/>
            <person name="Palaniappan K."/>
            <person name="Land M."/>
            <person name="Hauser L."/>
            <person name="Brambilla E.M."/>
            <person name="Rohde M."/>
            <person name="Mwirichia R."/>
            <person name="Sikorski J."/>
            <person name="Tindall B.J."/>
            <person name="Goker M."/>
            <person name="Bristow J."/>
            <person name="Eisen J.A."/>
            <person name="Markowitz V."/>
            <person name="Hugenholtz P."/>
            <person name="Klenk H.P."/>
            <person name="Kyrpides N.C."/>
        </authorList>
    </citation>
    <scope>NUCLEOTIDE SEQUENCE [LARGE SCALE GENOMIC DNA]</scope>
    <source>
        <strain evidence="8">DSM 16823 / RW262 / RW262</strain>
    </source>
</reference>
<sequence length="152" mass="17429">MILRIFLFLVINFAALGIGGYFTGKGVPSEWYASLNKAPWTPPGWVFGAAWTSIMICFAIYMAFAVKIVRNLRVLIILFSLQWVLNVLWNPIFFYFHHVATGLVIITALTILIALFCFRYWSNLKAKSALILPYLIWMIIATSLNAYILWNN</sequence>
<dbReference type="CDD" id="cd15904">
    <property type="entry name" value="TSPO_MBR"/>
    <property type="match status" value="1"/>
</dbReference>
<dbReference type="InterPro" id="IPR004307">
    <property type="entry name" value="TspO_MBR"/>
</dbReference>
<dbReference type="PIRSF" id="PIRSF005859">
    <property type="entry name" value="PBR"/>
    <property type="match status" value="1"/>
</dbReference>
<dbReference type="GO" id="GO:0033013">
    <property type="term" value="P:tetrapyrrole metabolic process"/>
    <property type="evidence" value="ECO:0007669"/>
    <property type="project" value="UniProtKB-ARBA"/>
</dbReference>
<keyword evidence="3 6" id="KW-0812">Transmembrane</keyword>
<evidence type="ECO:0000313" key="7">
    <source>
        <dbReference type="EMBL" id="AEA45644.1"/>
    </source>
</evidence>
<reference evidence="8" key="2">
    <citation type="submission" date="2011-02" db="EMBL/GenBank/DDBJ databases">
        <title>The complete genome of Fluviicola taffensis DSM 16823.</title>
        <authorList>
            <consortium name="US DOE Joint Genome Institute (JGI-PGF)"/>
            <person name="Lucas S."/>
            <person name="Copeland A."/>
            <person name="Lapidus A."/>
            <person name="Bruce D."/>
            <person name="Goodwin L."/>
            <person name="Pitluck S."/>
            <person name="Kyrpides N."/>
            <person name="Mavromatis K."/>
            <person name="Ivanova N."/>
            <person name="Mikhailova N."/>
            <person name="Pagani I."/>
            <person name="Chertkov O."/>
            <person name="Detter J.C."/>
            <person name="Han C."/>
            <person name="Tapia R."/>
            <person name="Land M."/>
            <person name="Hauser L."/>
            <person name="Markowitz V."/>
            <person name="Cheng J.-F."/>
            <person name="Hugenholtz P."/>
            <person name="Woyke T."/>
            <person name="Wu D."/>
            <person name="Tindall B."/>
            <person name="Pomrenke H.G."/>
            <person name="Brambilla E."/>
            <person name="Klenk H.-P."/>
            <person name="Eisen J.A."/>
        </authorList>
    </citation>
    <scope>NUCLEOTIDE SEQUENCE [LARGE SCALE GENOMIC DNA]</scope>
    <source>
        <strain evidence="8">DSM 16823 / RW262 / RW262</strain>
    </source>
</reference>
<dbReference type="AlphaFoldDB" id="F2IES7"/>
<keyword evidence="8" id="KW-1185">Reference proteome</keyword>
<evidence type="ECO:0000313" key="8">
    <source>
        <dbReference type="Proteomes" id="UP000007463"/>
    </source>
</evidence>